<accession>A0A183I9S6</accession>
<dbReference type="Pfam" id="PF00058">
    <property type="entry name" value="Ldl_recept_b"/>
    <property type="match status" value="2"/>
</dbReference>
<dbReference type="Proteomes" id="UP000270296">
    <property type="component" value="Unassembled WGS sequence"/>
</dbReference>
<evidence type="ECO:0000313" key="4">
    <source>
        <dbReference type="WBParaSite" id="SBAD_0000038801-mRNA-1"/>
    </source>
</evidence>
<reference evidence="4" key="1">
    <citation type="submission" date="2016-06" db="UniProtKB">
        <authorList>
            <consortium name="WormBaseParasite"/>
        </authorList>
    </citation>
    <scope>IDENTIFICATION</scope>
</reference>
<proteinExistence type="predicted"/>
<dbReference type="AlphaFoldDB" id="A0A183I9S6"/>
<gene>
    <name evidence="2" type="ORF">SBAD_LOCUS370</name>
</gene>
<dbReference type="SUPFAM" id="SSF63825">
    <property type="entry name" value="YWTD domain"/>
    <property type="match status" value="1"/>
</dbReference>
<evidence type="ECO:0000313" key="3">
    <source>
        <dbReference type="Proteomes" id="UP000270296"/>
    </source>
</evidence>
<dbReference type="InterPro" id="IPR011042">
    <property type="entry name" value="6-blade_b-propeller_TolB-like"/>
</dbReference>
<feature type="repeat" description="LDL-receptor class B" evidence="1">
    <location>
        <begin position="53"/>
        <end position="95"/>
    </location>
</feature>
<dbReference type="Gene3D" id="2.120.10.30">
    <property type="entry name" value="TolB, C-terminal domain"/>
    <property type="match status" value="1"/>
</dbReference>
<feature type="repeat" description="LDL-receptor class B" evidence="1">
    <location>
        <begin position="10"/>
        <end position="52"/>
    </location>
</feature>
<organism evidence="4">
    <name type="scientific">Soboliphyme baturini</name>
    <dbReference type="NCBI Taxonomy" id="241478"/>
    <lineage>
        <taxon>Eukaryota</taxon>
        <taxon>Metazoa</taxon>
        <taxon>Ecdysozoa</taxon>
        <taxon>Nematoda</taxon>
        <taxon>Enoplea</taxon>
        <taxon>Dorylaimia</taxon>
        <taxon>Dioctophymatida</taxon>
        <taxon>Dioctophymatoidea</taxon>
        <taxon>Soboliphymatidae</taxon>
        <taxon>Soboliphyme</taxon>
    </lineage>
</organism>
<dbReference type="InterPro" id="IPR050778">
    <property type="entry name" value="Cueball_EGF_LRP_Nidogen"/>
</dbReference>
<dbReference type="PANTHER" id="PTHR46513">
    <property type="entry name" value="VITELLOGENIN RECEPTOR-LIKE PROTEIN-RELATED-RELATED"/>
    <property type="match status" value="1"/>
</dbReference>
<dbReference type="PROSITE" id="PS51120">
    <property type="entry name" value="LDLRB"/>
    <property type="match status" value="2"/>
</dbReference>
<dbReference type="WBParaSite" id="SBAD_0000038801-mRNA-1">
    <property type="protein sequence ID" value="SBAD_0000038801-mRNA-1"/>
    <property type="gene ID" value="SBAD_0000038801"/>
</dbReference>
<dbReference type="OrthoDB" id="72419at2759"/>
<keyword evidence="3" id="KW-1185">Reference proteome</keyword>
<dbReference type="PANTHER" id="PTHR46513:SF41">
    <property type="entry name" value="LOW-DENSITY LIPOPROTEIN RECEPTOR-RELATED PROTEIN"/>
    <property type="match status" value="1"/>
</dbReference>
<evidence type="ECO:0000256" key="1">
    <source>
        <dbReference type="PROSITE-ProRule" id="PRU00461"/>
    </source>
</evidence>
<sequence>MDVDYDPVEGYVYWSDSELKMIRRVKLDGSDESDVVISEFDESDGIALDWVARNIYWTDAGTRRIEVASLDGHARRILVSTGLTHPRAIAVDPAGG</sequence>
<protein>
    <submittedName>
        <fullName evidence="4">Low-density lipoprotein receptor-related protein 6</fullName>
    </submittedName>
</protein>
<evidence type="ECO:0000313" key="2">
    <source>
        <dbReference type="EMBL" id="VDO82840.1"/>
    </source>
</evidence>
<name>A0A183I9S6_9BILA</name>
<dbReference type="InterPro" id="IPR000033">
    <property type="entry name" value="LDLR_classB_rpt"/>
</dbReference>
<dbReference type="SMART" id="SM00135">
    <property type="entry name" value="LY"/>
    <property type="match status" value="2"/>
</dbReference>
<reference evidence="2 3" key="2">
    <citation type="submission" date="2018-11" db="EMBL/GenBank/DDBJ databases">
        <authorList>
            <consortium name="Pathogen Informatics"/>
        </authorList>
    </citation>
    <scope>NUCLEOTIDE SEQUENCE [LARGE SCALE GENOMIC DNA]</scope>
</reference>
<dbReference type="EMBL" id="UZAM01000846">
    <property type="protein sequence ID" value="VDO82840.1"/>
    <property type="molecule type" value="Genomic_DNA"/>
</dbReference>